<feature type="compositionally biased region" description="Low complexity" evidence="1">
    <location>
        <begin position="324"/>
        <end position="341"/>
    </location>
</feature>
<feature type="compositionally biased region" description="Low complexity" evidence="1">
    <location>
        <begin position="236"/>
        <end position="257"/>
    </location>
</feature>
<evidence type="ECO:0000313" key="3">
    <source>
        <dbReference type="EMBL" id="KAK9892427.1"/>
    </source>
</evidence>
<proteinExistence type="predicted"/>
<comment type="caution">
    <text evidence="3">The sequence shown here is derived from an EMBL/GenBank/DDBJ whole genome shotgun (WGS) entry which is preliminary data.</text>
</comment>
<protein>
    <submittedName>
        <fullName evidence="3">Uncharacterized protein</fullName>
    </submittedName>
</protein>
<name>A0AAW1VIS0_9CUCU</name>
<keyword evidence="2" id="KW-0732">Signal</keyword>
<feature type="signal peptide" evidence="2">
    <location>
        <begin position="1"/>
        <end position="25"/>
    </location>
</feature>
<gene>
    <name evidence="3" type="ORF">WA026_019877</name>
</gene>
<feature type="chain" id="PRO_5043362879" evidence="2">
    <location>
        <begin position="26"/>
        <end position="580"/>
    </location>
</feature>
<feature type="compositionally biased region" description="Low complexity" evidence="1">
    <location>
        <begin position="93"/>
        <end position="105"/>
    </location>
</feature>
<organism evidence="3 4">
    <name type="scientific">Henosepilachna vigintioctopunctata</name>
    <dbReference type="NCBI Taxonomy" id="420089"/>
    <lineage>
        <taxon>Eukaryota</taxon>
        <taxon>Metazoa</taxon>
        <taxon>Ecdysozoa</taxon>
        <taxon>Arthropoda</taxon>
        <taxon>Hexapoda</taxon>
        <taxon>Insecta</taxon>
        <taxon>Pterygota</taxon>
        <taxon>Neoptera</taxon>
        <taxon>Endopterygota</taxon>
        <taxon>Coleoptera</taxon>
        <taxon>Polyphaga</taxon>
        <taxon>Cucujiformia</taxon>
        <taxon>Coccinelloidea</taxon>
        <taxon>Coccinellidae</taxon>
        <taxon>Epilachninae</taxon>
        <taxon>Epilachnini</taxon>
        <taxon>Henosepilachna</taxon>
    </lineage>
</organism>
<feature type="compositionally biased region" description="Polar residues" evidence="1">
    <location>
        <begin position="169"/>
        <end position="210"/>
    </location>
</feature>
<feature type="region of interest" description="Disordered" evidence="1">
    <location>
        <begin position="93"/>
        <end position="384"/>
    </location>
</feature>
<evidence type="ECO:0000256" key="1">
    <source>
        <dbReference type="SAM" id="MobiDB-lite"/>
    </source>
</evidence>
<sequence length="580" mass="60140">MGMRFYLILPVYVLIFFHSSAVVDCSKHDFLGVNVLGLKAGIHSNLFSKDGPLAKAVDNLKTLKQNSDNFWNDVGQNTANILNKVGSALTGSSNSGSSATGSVSVDGNTQGLLPENEEKGSRNEGTTNVKVSLTRKSTGSLNGDSSSSGGFSNSGSSSSSDRGSGSASFTLPGNNFNGNSQNIETADSTNQYLNNDSGNVDNEESGTINLPTIVINGGGSGFRPPVSSSHESTGWSLSGRSRSNSGISSTDDSSSNIPTRTVRGRTESSPIGSSSSGSWHLRKVYHRSSSADVSPSLHLEETSGSGYGELKPNITTSEWSVDDSGSSAGSSNQQSSQNSSQTTKWSFRDQNSGQNDEQMSNDENKEESISSSENAGGDSSASPSGNLVGVNVLGLKAGFCTNLFDKEGPLAKAGENLKNILEGKKLTNLDDLNNILGVNIGDMKADLTTNLFGNGKASNAKGQQEILGKSILGFHEGLNTNIFSGNGPIAKVGNDLKNLLEGKLSLGDLISGNGSASSSNKDLVGVNALGVKLALCTNLFDRNGPLAKAGADVSSFFKNLGEINAKLWSNIRNALGGGSA</sequence>
<keyword evidence="4" id="KW-1185">Reference proteome</keyword>
<dbReference type="EMBL" id="JARQZJ010000134">
    <property type="protein sequence ID" value="KAK9892427.1"/>
    <property type="molecule type" value="Genomic_DNA"/>
</dbReference>
<feature type="compositionally biased region" description="Polar residues" evidence="1">
    <location>
        <begin position="123"/>
        <end position="136"/>
    </location>
</feature>
<feature type="compositionally biased region" description="Low complexity" evidence="1">
    <location>
        <begin position="137"/>
        <end position="168"/>
    </location>
</feature>
<evidence type="ECO:0000313" key="4">
    <source>
        <dbReference type="Proteomes" id="UP001431783"/>
    </source>
</evidence>
<dbReference type="Proteomes" id="UP001431783">
    <property type="component" value="Unassembled WGS sequence"/>
</dbReference>
<evidence type="ECO:0000256" key="2">
    <source>
        <dbReference type="SAM" id="SignalP"/>
    </source>
</evidence>
<reference evidence="3 4" key="1">
    <citation type="submission" date="2023-03" db="EMBL/GenBank/DDBJ databases">
        <title>Genome insight into feeding habits of ladybird beetles.</title>
        <authorList>
            <person name="Li H.-S."/>
            <person name="Huang Y.-H."/>
            <person name="Pang H."/>
        </authorList>
    </citation>
    <scope>NUCLEOTIDE SEQUENCE [LARGE SCALE GENOMIC DNA]</scope>
    <source>
        <strain evidence="3">SYSU_2023b</strain>
        <tissue evidence="3">Whole body</tissue>
    </source>
</reference>
<feature type="compositionally biased region" description="Polar residues" evidence="1">
    <location>
        <begin position="342"/>
        <end position="358"/>
    </location>
</feature>
<feature type="compositionally biased region" description="Polar residues" evidence="1">
    <location>
        <begin position="226"/>
        <end position="235"/>
    </location>
</feature>
<feature type="compositionally biased region" description="Low complexity" evidence="1">
    <location>
        <begin position="268"/>
        <end position="278"/>
    </location>
</feature>
<dbReference type="AlphaFoldDB" id="A0AAW1VIS0"/>
<accession>A0AAW1VIS0</accession>